<evidence type="ECO:0000256" key="8">
    <source>
        <dbReference type="PROSITE-ProRule" id="PRU00339"/>
    </source>
</evidence>
<dbReference type="SUPFAM" id="SSF53448">
    <property type="entry name" value="Nucleotide-diphospho-sugar transferases"/>
    <property type="match status" value="1"/>
</dbReference>
<comment type="similarity">
    <text evidence="2">Belongs to the glycosyltransferase 41 family. O-GlcNAc transferase subfamily.</text>
</comment>
<name>A0A067CPZ5_SAPPC</name>
<accession>A0A067CPZ5</accession>
<dbReference type="GO" id="GO:0006493">
    <property type="term" value="P:protein O-linked glycosylation"/>
    <property type="evidence" value="ECO:0007669"/>
    <property type="project" value="TreeGrafter"/>
</dbReference>
<dbReference type="VEuPathDB" id="FungiDB:SPRG_06457"/>
<evidence type="ECO:0000256" key="6">
    <source>
        <dbReference type="ARBA" id="ARBA00022737"/>
    </source>
</evidence>
<feature type="repeat" description="TPR" evidence="8">
    <location>
        <begin position="159"/>
        <end position="192"/>
    </location>
</feature>
<dbReference type="AlphaFoldDB" id="A0A067CPZ5"/>
<evidence type="ECO:0000256" key="3">
    <source>
        <dbReference type="ARBA" id="ARBA00011970"/>
    </source>
</evidence>
<organism evidence="10 11">
    <name type="scientific">Saprolegnia parasitica (strain CBS 223.65)</name>
    <dbReference type="NCBI Taxonomy" id="695850"/>
    <lineage>
        <taxon>Eukaryota</taxon>
        <taxon>Sar</taxon>
        <taxon>Stramenopiles</taxon>
        <taxon>Oomycota</taxon>
        <taxon>Saprolegniomycetes</taxon>
        <taxon>Saprolegniales</taxon>
        <taxon>Saprolegniaceae</taxon>
        <taxon>Saprolegnia</taxon>
    </lineage>
</organism>
<evidence type="ECO:0000256" key="5">
    <source>
        <dbReference type="ARBA" id="ARBA00022679"/>
    </source>
</evidence>
<dbReference type="OrthoDB" id="9991317at2759"/>
<dbReference type="InterPro" id="IPR029044">
    <property type="entry name" value="Nucleotide-diphossugar_trans"/>
</dbReference>
<dbReference type="SMART" id="SM00028">
    <property type="entry name" value="TPR"/>
    <property type="match status" value="2"/>
</dbReference>
<sequence length="1098" mass="120985">MTFAHSHATTDTPPWQAPLMRCDEYAAARAFDLARACYQALLADHRAAFDVQHAYARLLLAQGADATAALEAATVLASPPYEQAHLDAFQALGMLYSDHGDLDRAAAVYTIPLLTTTNRSDARLVPLLVNLGAVRLAQWSLDDARAITLEALALAPNSAAAYHNLGSIYHNLQDVVSAQPCLQRATELDPANHHSFLGLALVACDVCDGVTSTKAFDTALALPSSHGSRDTIRLMQAMAELPRVTRSIHDVTDSRARFAMRLAALAEDVPLQLGDNPFQTIGCGSMGYFLIYQGGIDRRLREQHAAIYRASMPSLSFVAPHVQAHRQSLNVHVAEGRRIRLGVVSGFFFEHTVALLLQGVLTQLDRATFEIYLLRTTPKHDHVTQHLQACADHDIVLPRDVVAAQHVIAALALDIVLFSEIGMDPSTYFLAFAQLGLRSVVFWGHAITSGISTVDYAITSPLFGTHQAHYTECLYAMPGLTTAFYKPILSRDDVAADALVGELQKLQSTIYLVPQVLYKLHPALDALVRRILEAHDDAAVVFLKGDRTALADIVYERWVKTMPPAVMARLFFLPLMSRQQFLHICAAADVVLDTFPVGGGRTTLEILAVGTPIIVHEPRTTILQLSAAMYTLMDMPELIAYSDDDYVAKALAVGRNATFRAALSQRILDRHDVLYNQSSVVDAWSTMLQSILATPPPLPGTCNVLPADADPVVYGVDLYLQVLHEAFGFRVRASERHRTTEVAAAFGHAHALEPLYVAFIENVLHKGVARLEQPIVATVRVPSPGLEPDVLAVDVRVGDDIWVAIFYAMWQHRVPTMLDTAYRIVDAWRAIAGQIDTTVAWRAVRDRFPETNYVPTPVVARCVTLVLTTCKRLSLFLHTMASLRELMASPLVCATLVIDDHSSEDDRRVMESTFPTVRFVYTRVKGHAVSMNTLLSLVSTRFVLYVEDDWVFVANATSLVADALEIFQSHWNDPHTRLAQVLLNDQESGWLQSTPSGSVSYKVLEFGVADPTHKMAHWPGFSLNPAVWDLDRLKAQRLVFDTTSDVFERGFSLEVRRAGLHVAALRQRAAEHIGAPPGSNASAYVLNGLPRRFDLQAF</sequence>
<dbReference type="GeneID" id="24128805"/>
<reference evidence="10 11" key="1">
    <citation type="journal article" date="2013" name="PLoS Genet.">
        <title>Distinctive expansion of potential virulence genes in the genome of the oomycete fish pathogen Saprolegnia parasitica.</title>
        <authorList>
            <person name="Jiang R.H."/>
            <person name="de Bruijn I."/>
            <person name="Haas B.J."/>
            <person name="Belmonte R."/>
            <person name="Lobach L."/>
            <person name="Christie J."/>
            <person name="van den Ackerveken G."/>
            <person name="Bottin A."/>
            <person name="Bulone V."/>
            <person name="Diaz-Moreno S.M."/>
            <person name="Dumas B."/>
            <person name="Fan L."/>
            <person name="Gaulin E."/>
            <person name="Govers F."/>
            <person name="Grenville-Briggs L.J."/>
            <person name="Horner N.R."/>
            <person name="Levin J.Z."/>
            <person name="Mammella M."/>
            <person name="Meijer H.J."/>
            <person name="Morris P."/>
            <person name="Nusbaum C."/>
            <person name="Oome S."/>
            <person name="Phillips A.J."/>
            <person name="van Rooyen D."/>
            <person name="Rzeszutek E."/>
            <person name="Saraiva M."/>
            <person name="Secombes C.J."/>
            <person name="Seidl M.F."/>
            <person name="Snel B."/>
            <person name="Stassen J.H."/>
            <person name="Sykes S."/>
            <person name="Tripathy S."/>
            <person name="van den Berg H."/>
            <person name="Vega-Arreguin J.C."/>
            <person name="Wawra S."/>
            <person name="Young S.K."/>
            <person name="Zeng Q."/>
            <person name="Dieguez-Uribeondo J."/>
            <person name="Russ C."/>
            <person name="Tyler B.M."/>
            <person name="van West P."/>
        </authorList>
    </citation>
    <scope>NUCLEOTIDE SEQUENCE [LARGE SCALE GENOMIC DNA]</scope>
    <source>
        <strain evidence="10 11">CBS 223.65</strain>
    </source>
</reference>
<dbReference type="GO" id="GO:0097363">
    <property type="term" value="F:protein O-acetylglucosaminyltransferase activity"/>
    <property type="evidence" value="ECO:0007669"/>
    <property type="project" value="UniProtKB-EC"/>
</dbReference>
<gene>
    <name evidence="10" type="ORF">SPRG_06457</name>
</gene>
<dbReference type="Gene3D" id="1.25.40.10">
    <property type="entry name" value="Tetratricopeptide repeat domain"/>
    <property type="match status" value="1"/>
</dbReference>
<dbReference type="STRING" id="695850.A0A067CPZ5"/>
<dbReference type="PROSITE" id="PS50005">
    <property type="entry name" value="TPR"/>
    <property type="match status" value="1"/>
</dbReference>
<dbReference type="InterPro" id="IPR011990">
    <property type="entry name" value="TPR-like_helical_dom_sf"/>
</dbReference>
<dbReference type="OMA" id="VIRERWR"/>
<evidence type="ECO:0000256" key="1">
    <source>
        <dbReference type="ARBA" id="ARBA00004922"/>
    </source>
</evidence>
<dbReference type="Proteomes" id="UP000030745">
    <property type="component" value="Unassembled WGS sequence"/>
</dbReference>
<dbReference type="EMBL" id="KK583210">
    <property type="protein sequence ID" value="KDO28601.1"/>
    <property type="molecule type" value="Genomic_DNA"/>
</dbReference>
<dbReference type="PANTHER" id="PTHR44998:SF1">
    <property type="entry name" value="UDP-N-ACETYLGLUCOSAMINE--PEPTIDE N-ACETYLGLUCOSAMINYLTRANSFERASE 110 KDA SUBUNIT"/>
    <property type="match status" value="1"/>
</dbReference>
<dbReference type="EC" id="2.4.1.255" evidence="3"/>
<dbReference type="SUPFAM" id="SSF53756">
    <property type="entry name" value="UDP-Glycosyltransferase/glycogen phosphorylase"/>
    <property type="match status" value="1"/>
</dbReference>
<feature type="domain" description="O-GlcNAc transferase C-terminal" evidence="9">
    <location>
        <begin position="511"/>
        <end position="670"/>
    </location>
</feature>
<keyword evidence="7 8" id="KW-0802">TPR repeat</keyword>
<keyword evidence="4" id="KW-0328">Glycosyltransferase</keyword>
<dbReference type="InterPro" id="IPR029489">
    <property type="entry name" value="OGT/SEC/SPY_C"/>
</dbReference>
<evidence type="ECO:0000256" key="4">
    <source>
        <dbReference type="ARBA" id="ARBA00022676"/>
    </source>
</evidence>
<evidence type="ECO:0000313" key="11">
    <source>
        <dbReference type="Proteomes" id="UP000030745"/>
    </source>
</evidence>
<evidence type="ECO:0000259" key="9">
    <source>
        <dbReference type="Pfam" id="PF13844"/>
    </source>
</evidence>
<evidence type="ECO:0000256" key="7">
    <source>
        <dbReference type="ARBA" id="ARBA00022803"/>
    </source>
</evidence>
<dbReference type="RefSeq" id="XP_012200664.1">
    <property type="nucleotide sequence ID" value="XM_012345274.1"/>
</dbReference>
<proteinExistence type="inferred from homology"/>
<dbReference type="Gene3D" id="3.40.50.2000">
    <property type="entry name" value="Glycogen Phosphorylase B"/>
    <property type="match status" value="1"/>
</dbReference>
<dbReference type="PANTHER" id="PTHR44998">
    <property type="match status" value="1"/>
</dbReference>
<comment type="pathway">
    <text evidence="1">Protein modification; protein glycosylation.</text>
</comment>
<dbReference type="SUPFAM" id="SSF48452">
    <property type="entry name" value="TPR-like"/>
    <property type="match status" value="1"/>
</dbReference>
<protein>
    <recommendedName>
        <fullName evidence="3">protein O-GlcNAc transferase</fullName>
        <ecNumber evidence="3">2.4.1.255</ecNumber>
    </recommendedName>
</protein>
<dbReference type="Pfam" id="PF13181">
    <property type="entry name" value="TPR_8"/>
    <property type="match status" value="1"/>
</dbReference>
<dbReference type="KEGG" id="spar:SPRG_06457"/>
<evidence type="ECO:0000256" key="2">
    <source>
        <dbReference type="ARBA" id="ARBA00005386"/>
    </source>
</evidence>
<evidence type="ECO:0000313" key="10">
    <source>
        <dbReference type="EMBL" id="KDO28601.1"/>
    </source>
</evidence>
<keyword evidence="11" id="KW-1185">Reference proteome</keyword>
<dbReference type="Gene3D" id="3.40.50.11380">
    <property type="match status" value="1"/>
</dbReference>
<keyword evidence="6" id="KW-0677">Repeat</keyword>
<keyword evidence="5" id="KW-0808">Transferase</keyword>
<dbReference type="InterPro" id="IPR019734">
    <property type="entry name" value="TPR_rpt"/>
</dbReference>
<dbReference type="Pfam" id="PF13844">
    <property type="entry name" value="Glyco_transf_41"/>
    <property type="match status" value="1"/>
</dbReference>